<keyword evidence="2" id="KW-1185">Reference proteome</keyword>
<protein>
    <recommendedName>
        <fullName evidence="3">Tetratricopeptide repeat protein</fullName>
    </recommendedName>
</protein>
<accession>A0A5B8Z171</accession>
<dbReference type="STRING" id="1742359.GCA_001439625_04650"/>
<dbReference type="InterPro" id="IPR011990">
    <property type="entry name" value="TPR-like_helical_dom_sf"/>
</dbReference>
<dbReference type="RefSeq" id="WP_082625385.1">
    <property type="nucleotide sequence ID" value="NZ_CP042593.1"/>
</dbReference>
<proteinExistence type="predicted"/>
<dbReference type="SUPFAM" id="SSF48452">
    <property type="entry name" value="TPR-like"/>
    <property type="match status" value="1"/>
</dbReference>
<organism evidence="1 2">
    <name type="scientific">Cytobacillus dafuensis</name>
    <name type="common">Bacillus dafuensis</name>
    <dbReference type="NCBI Taxonomy" id="1742359"/>
    <lineage>
        <taxon>Bacteria</taxon>
        <taxon>Bacillati</taxon>
        <taxon>Bacillota</taxon>
        <taxon>Bacilli</taxon>
        <taxon>Bacillales</taxon>
        <taxon>Bacillaceae</taxon>
        <taxon>Cytobacillus</taxon>
    </lineage>
</organism>
<dbReference type="Proteomes" id="UP000321555">
    <property type="component" value="Chromosome"/>
</dbReference>
<evidence type="ECO:0000313" key="2">
    <source>
        <dbReference type="Proteomes" id="UP000321555"/>
    </source>
</evidence>
<dbReference type="KEGG" id="bda:FSZ17_04575"/>
<dbReference type="EMBL" id="CP042593">
    <property type="protein sequence ID" value="QED46608.1"/>
    <property type="molecule type" value="Genomic_DNA"/>
</dbReference>
<gene>
    <name evidence="1" type="ORF">FSZ17_04575</name>
</gene>
<dbReference type="OrthoDB" id="252257at2"/>
<dbReference type="Gene3D" id="1.25.40.10">
    <property type="entry name" value="Tetratricopeptide repeat domain"/>
    <property type="match status" value="1"/>
</dbReference>
<reference evidence="2" key="1">
    <citation type="submission" date="2019-08" db="EMBL/GenBank/DDBJ databases">
        <authorList>
            <person name="Zheng X."/>
        </authorList>
    </citation>
    <scope>NUCLEOTIDE SEQUENCE [LARGE SCALE GENOMIC DNA]</scope>
    <source>
        <strain evidence="2">FJAT-25496</strain>
    </source>
</reference>
<sequence>MEEELTKLTNIKQKLLYWQETIIMQLYNEMDQINSELEYEELLEISKYVYMYQLLRARYLLMYHKSNEAFKILKNIQRKLNRLSPYETNLLMHTFGIYYLEKQDYISAIQSFKSIQITVYNNPEYYYHLAVAYHTTQSPMLAYYYAEKAHQYFKNINNYLRVIDAEMLMLIQVKNDFSTDDEIIKRLKNLIKSCELCSALDRKARVLHNLAFEYLRRSNYELASIYYKESMAITDPVSNSYLLSLEGYIRSSLEGGLLPKNELILLAENGFTIAKKMNSLLYIHLFKLLIYLLKCKEKEYHQYLVDKALPMFSKNGFYYLIERSNKELFNYYSTMRLNDQAMEIAKLLIKKLI</sequence>
<evidence type="ECO:0008006" key="3">
    <source>
        <dbReference type="Google" id="ProtNLM"/>
    </source>
</evidence>
<evidence type="ECO:0000313" key="1">
    <source>
        <dbReference type="EMBL" id="QED46608.1"/>
    </source>
</evidence>
<name>A0A5B8Z171_CYTDA</name>
<dbReference type="AlphaFoldDB" id="A0A5B8Z171"/>